<sequence length="221" mass="25490">MESISQISGLVNAFIINERILIISMKDYCLNIFKLKTSQQFILLLMFFLIQSCEEDLTKINAQKKTNFASQVIYNGNIIQRDSGLVKVNFRAPLIEKYELIDSPYVEAKKGIYLEFFDKKSKTPGKIWAKYAKYNEKRDFYFAKGRVKVITTEGQTFVMETINWDKRNKKMYTKDTVFVSDKDGNILVGSHGMVAKDDFSEYTFFNNSGSFNSTNLPATSK</sequence>
<organism evidence="1 2">
    <name type="scientific">Epilithonimonas bovis DSM 19482</name>
    <dbReference type="NCBI Taxonomy" id="1121284"/>
    <lineage>
        <taxon>Bacteria</taxon>
        <taxon>Pseudomonadati</taxon>
        <taxon>Bacteroidota</taxon>
        <taxon>Flavobacteriia</taxon>
        <taxon>Flavobacteriales</taxon>
        <taxon>Weeksellaceae</taxon>
        <taxon>Chryseobacterium group</taxon>
        <taxon>Epilithonimonas</taxon>
    </lineage>
</organism>
<name>A0A1U7PZ87_9FLAO</name>
<dbReference type="AlphaFoldDB" id="A0A1U7PZ87"/>
<gene>
    <name evidence="1" type="ORF">SAMN05660493_02059</name>
</gene>
<evidence type="ECO:0000313" key="2">
    <source>
        <dbReference type="Proteomes" id="UP000187261"/>
    </source>
</evidence>
<proteinExistence type="predicted"/>
<accession>A0A1U7PZ87</accession>
<dbReference type="EMBL" id="FTPU01000021">
    <property type="protein sequence ID" value="SIT97342.1"/>
    <property type="molecule type" value="Genomic_DNA"/>
</dbReference>
<reference evidence="2" key="1">
    <citation type="submission" date="2016-10" db="EMBL/GenBank/DDBJ databases">
        <authorList>
            <person name="Varghese N."/>
            <person name="Submissions S."/>
        </authorList>
    </citation>
    <scope>NUCLEOTIDE SEQUENCE [LARGE SCALE GENOMIC DNA]</scope>
    <source>
        <strain evidence="2">DSM 19482</strain>
    </source>
</reference>
<protein>
    <recommendedName>
        <fullName evidence="3">LPS export ABC transporter protein LptC</fullName>
    </recommendedName>
</protein>
<evidence type="ECO:0000313" key="1">
    <source>
        <dbReference type="EMBL" id="SIT97342.1"/>
    </source>
</evidence>
<keyword evidence="2" id="KW-1185">Reference proteome</keyword>
<evidence type="ECO:0008006" key="3">
    <source>
        <dbReference type="Google" id="ProtNLM"/>
    </source>
</evidence>
<dbReference type="Proteomes" id="UP000187261">
    <property type="component" value="Unassembled WGS sequence"/>
</dbReference>
<dbReference type="STRING" id="1121284.SAMN05660493_02059"/>